<feature type="region of interest" description="Disordered" evidence="2">
    <location>
        <begin position="111"/>
        <end position="131"/>
    </location>
</feature>
<feature type="coiled-coil region" evidence="1">
    <location>
        <begin position="32"/>
        <end position="59"/>
    </location>
</feature>
<feature type="region of interest" description="Disordered" evidence="2">
    <location>
        <begin position="174"/>
        <end position="198"/>
    </location>
</feature>
<keyword evidence="1" id="KW-0175">Coiled coil</keyword>
<reference evidence="3 4" key="1">
    <citation type="submission" date="2018-10" db="EMBL/GenBank/DDBJ databases">
        <title>Genome sequence of Verticillium nonalfalfae VnAa140.</title>
        <authorList>
            <person name="Stajich J.E."/>
            <person name="Kasson M.T."/>
        </authorList>
    </citation>
    <scope>NUCLEOTIDE SEQUENCE [LARGE SCALE GENOMIC DNA]</scope>
    <source>
        <strain evidence="3 4">VnAa140</strain>
    </source>
</reference>
<sequence length="198" mass="21369">MNALVRSDVLQKNLAAATRAEIESFRDELELETGIEERLGDVEERMERLETKMADVARMISYLGGDKAHESVPKTLASVVCQNARLRSSGFTLDAACRLMTLLLENYGATGHQEATPEPAVEPEHDSGDDAVVDPEVFKELTRELHAKPAIDTDVAGGKSCAAARKLINMAGAGFNAQPECPDSKESVTKSPSPSVSR</sequence>
<evidence type="ECO:0000313" key="3">
    <source>
        <dbReference type="EMBL" id="RNJ52564.1"/>
    </source>
</evidence>
<accession>A0A3M9XX40</accession>
<gene>
    <name evidence="3" type="ORF">D7B24_003307</name>
</gene>
<feature type="compositionally biased region" description="Polar residues" evidence="2">
    <location>
        <begin position="189"/>
        <end position="198"/>
    </location>
</feature>
<name>A0A3M9XX40_9PEZI</name>
<keyword evidence="4" id="KW-1185">Reference proteome</keyword>
<organism evidence="3 4">
    <name type="scientific">Verticillium nonalfalfae</name>
    <dbReference type="NCBI Taxonomy" id="1051616"/>
    <lineage>
        <taxon>Eukaryota</taxon>
        <taxon>Fungi</taxon>
        <taxon>Dikarya</taxon>
        <taxon>Ascomycota</taxon>
        <taxon>Pezizomycotina</taxon>
        <taxon>Sordariomycetes</taxon>
        <taxon>Hypocreomycetidae</taxon>
        <taxon>Glomerellales</taxon>
        <taxon>Plectosphaerellaceae</taxon>
        <taxon>Verticillium</taxon>
    </lineage>
</organism>
<protein>
    <submittedName>
        <fullName evidence="3">Uncharacterized protein</fullName>
    </submittedName>
</protein>
<dbReference type="AlphaFoldDB" id="A0A3M9XX40"/>
<dbReference type="GeneID" id="39606996"/>
<proteinExistence type="predicted"/>
<dbReference type="RefSeq" id="XP_028490722.1">
    <property type="nucleotide sequence ID" value="XM_028637499.1"/>
</dbReference>
<evidence type="ECO:0000256" key="2">
    <source>
        <dbReference type="SAM" id="MobiDB-lite"/>
    </source>
</evidence>
<dbReference type="Proteomes" id="UP000267145">
    <property type="component" value="Unassembled WGS sequence"/>
</dbReference>
<evidence type="ECO:0000313" key="4">
    <source>
        <dbReference type="Proteomes" id="UP000267145"/>
    </source>
</evidence>
<dbReference type="EMBL" id="RBVV01000191">
    <property type="protein sequence ID" value="RNJ52564.1"/>
    <property type="molecule type" value="Genomic_DNA"/>
</dbReference>
<comment type="caution">
    <text evidence="3">The sequence shown here is derived from an EMBL/GenBank/DDBJ whole genome shotgun (WGS) entry which is preliminary data.</text>
</comment>
<evidence type="ECO:0000256" key="1">
    <source>
        <dbReference type="SAM" id="Coils"/>
    </source>
</evidence>